<accession>A0A1X6Y3F5</accession>
<sequence length="86" mass="9721">MKDRTLTTEAAVGSTRWVSSFLGMSPEAFRNRRKNLESEGFPRPDPILKLYIKADVKAWIENRRSIAPENLVVSSAKKKNINFGAL</sequence>
<dbReference type="OrthoDB" id="7866257at2"/>
<evidence type="ECO:0000313" key="2">
    <source>
        <dbReference type="Proteomes" id="UP000193963"/>
    </source>
</evidence>
<reference evidence="1 2" key="1">
    <citation type="submission" date="2017-03" db="EMBL/GenBank/DDBJ databases">
        <authorList>
            <person name="Afonso C.L."/>
            <person name="Miller P.J."/>
            <person name="Scott M.A."/>
            <person name="Spackman E."/>
            <person name="Goraichik I."/>
            <person name="Dimitrov K.M."/>
            <person name="Suarez D.L."/>
            <person name="Swayne D.E."/>
        </authorList>
    </citation>
    <scope>NUCLEOTIDE SEQUENCE [LARGE SCALE GENOMIC DNA]</scope>
    <source>
        <strain evidence="1 2">CECT 7751</strain>
    </source>
</reference>
<dbReference type="EMBL" id="FWFN01000001">
    <property type="protein sequence ID" value="SLN09777.1"/>
    <property type="molecule type" value="Genomic_DNA"/>
</dbReference>
<organism evidence="1 2">
    <name type="scientific">Pseudooceanicola marinus</name>
    <dbReference type="NCBI Taxonomy" id="396013"/>
    <lineage>
        <taxon>Bacteria</taxon>
        <taxon>Pseudomonadati</taxon>
        <taxon>Pseudomonadota</taxon>
        <taxon>Alphaproteobacteria</taxon>
        <taxon>Rhodobacterales</taxon>
        <taxon>Paracoccaceae</taxon>
        <taxon>Pseudooceanicola</taxon>
    </lineage>
</organism>
<dbReference type="RefSeq" id="WP_085885954.1">
    <property type="nucleotide sequence ID" value="NZ_FWFN01000001.1"/>
</dbReference>
<dbReference type="Proteomes" id="UP000193963">
    <property type="component" value="Unassembled WGS sequence"/>
</dbReference>
<gene>
    <name evidence="1" type="ORF">PSM7751_00001</name>
</gene>
<dbReference type="AlphaFoldDB" id="A0A1X6Y3F5"/>
<name>A0A1X6Y3F5_9RHOB</name>
<evidence type="ECO:0008006" key="3">
    <source>
        <dbReference type="Google" id="ProtNLM"/>
    </source>
</evidence>
<protein>
    <recommendedName>
        <fullName evidence="3">Prophage CP4-57 regulatory protein (AlpA)</fullName>
    </recommendedName>
</protein>
<keyword evidence="2" id="KW-1185">Reference proteome</keyword>
<proteinExistence type="predicted"/>
<evidence type="ECO:0000313" key="1">
    <source>
        <dbReference type="EMBL" id="SLN09777.1"/>
    </source>
</evidence>